<keyword evidence="2" id="KW-1185">Reference proteome</keyword>
<gene>
    <name evidence="1" type="ORF">Cop2CBH44_24920</name>
</gene>
<proteinExistence type="predicted"/>
<dbReference type="AlphaFoldDB" id="A0A7G1HWR6"/>
<dbReference type="PANTHER" id="PTHR36456">
    <property type="entry name" value="UPF0232 PROTEIN SCO3875"/>
    <property type="match status" value="1"/>
</dbReference>
<dbReference type="InterPro" id="IPR007922">
    <property type="entry name" value="DciA-like"/>
</dbReference>
<dbReference type="Pfam" id="PF05258">
    <property type="entry name" value="DciA"/>
    <property type="match status" value="1"/>
</dbReference>
<dbReference type="RefSeq" id="WP_021930822.1">
    <property type="nucleotide sequence ID" value="NZ_AP023322.1"/>
</dbReference>
<dbReference type="Proteomes" id="UP000594042">
    <property type="component" value="Chromosome"/>
</dbReference>
<organism evidence="1 2">
    <name type="scientific">Coprobacter secundus subsp. similis</name>
    <dbReference type="NCBI Taxonomy" id="2751153"/>
    <lineage>
        <taxon>Bacteria</taxon>
        <taxon>Pseudomonadati</taxon>
        <taxon>Bacteroidota</taxon>
        <taxon>Bacteroidia</taxon>
        <taxon>Bacteroidales</taxon>
        <taxon>Barnesiellaceae</taxon>
        <taxon>Coprobacter</taxon>
    </lineage>
</organism>
<dbReference type="KEGG" id="copr:Cop2CBH44_24920"/>
<dbReference type="EMBL" id="AP023322">
    <property type="protein sequence ID" value="BCI64139.1"/>
    <property type="molecule type" value="Genomic_DNA"/>
</dbReference>
<reference evidence="2" key="1">
    <citation type="submission" date="2020-07" db="EMBL/GenBank/DDBJ databases">
        <title>Complete genome sequencing of Coprobacter sp. strain 2CBH44.</title>
        <authorList>
            <person name="Sakamoto M."/>
            <person name="Murakami T."/>
            <person name="Mori H."/>
        </authorList>
    </citation>
    <scope>NUCLEOTIDE SEQUENCE [LARGE SCALE GENOMIC DNA]</scope>
    <source>
        <strain evidence="2">2CBH44</strain>
    </source>
</reference>
<name>A0A7G1HWR6_9BACT</name>
<accession>A0A7G1HWR6</accession>
<evidence type="ECO:0008006" key="3">
    <source>
        <dbReference type="Google" id="ProtNLM"/>
    </source>
</evidence>
<protein>
    <recommendedName>
        <fullName evidence="3">DUF721 domain-containing protein</fullName>
    </recommendedName>
</protein>
<dbReference type="PANTHER" id="PTHR36456:SF1">
    <property type="entry name" value="UPF0232 PROTEIN SCO3875"/>
    <property type="match status" value="1"/>
</dbReference>
<sequence>MKKQEAQSIGEIISQLLKDQNLDVKLNETKLIKSWNSLLGDSVARYTTKLYIHNRILYVQLSSAVLRNELSMCRNMLIQRLNKYIGTEVITDIIFK</sequence>
<evidence type="ECO:0000313" key="1">
    <source>
        <dbReference type="EMBL" id="BCI64139.1"/>
    </source>
</evidence>
<evidence type="ECO:0000313" key="2">
    <source>
        <dbReference type="Proteomes" id="UP000594042"/>
    </source>
</evidence>